<dbReference type="RefSeq" id="WP_106117650.1">
    <property type="nucleotide sequence ID" value="NZ_WIVS01000045.1"/>
</dbReference>
<evidence type="ECO:0000259" key="1">
    <source>
        <dbReference type="Pfam" id="PF01757"/>
    </source>
</evidence>
<reference evidence="3 4" key="1">
    <citation type="submission" date="2019-10" db="EMBL/GenBank/DDBJ databases">
        <title>Evaluation of single-gene subtyping targets for Pseudomonas.</title>
        <authorList>
            <person name="Reichler S.J."/>
            <person name="Orsi R.H."/>
            <person name="Wiedmann M."/>
            <person name="Martin N.H."/>
            <person name="Murphy S.I."/>
        </authorList>
    </citation>
    <scope>NUCLEOTIDE SEQUENCE [LARGE SCALE GENOMIC DNA]</scope>
    <source>
        <strain evidence="3 4">FSL R10-1637</strain>
    </source>
</reference>
<dbReference type="GO" id="GO:0016747">
    <property type="term" value="F:acyltransferase activity, transferring groups other than amino-acyl groups"/>
    <property type="evidence" value="ECO:0007669"/>
    <property type="project" value="InterPro"/>
</dbReference>
<gene>
    <name evidence="3" type="ORF">GHO27_25595</name>
</gene>
<keyword evidence="3" id="KW-0012">Acyltransferase</keyword>
<name>A0A6A7Z7Y4_9PSED</name>
<dbReference type="InterPro" id="IPR043968">
    <property type="entry name" value="SGNH"/>
</dbReference>
<sequence>MTSTPLPPDTRTPYFPYIDGMRALAVLAVLIYHLHGPWLPGGFVGVDVFFVISGFVVSASIASFRGRGLLQFLAYFYARRIKRIFPALIVCLLVTAYATALFVPASWLSAVNQKTGLYAFLGLSNFILAQTGRDYFAPTTEFNPYTHTWSLAVEEQFYLVFPLMFLAWLSGGKGRVLSIALFTVAAVASMIFAGWQSTVSPTEAYFLTPSRFWELAAGVLLFQLTQQKPVIETESPAPWRGVVGALSLAVLLCGLAFSSPAHFPFPGALPAVAGTMGVIYCLHRYQHLRRLHALLGNAPLVYVGRISYSLYLWHWPVFVLFRWTVGLDTPLLRVLAVVIAFALSIASYKFIENPIRHSRAIRGLPQSAVIVLGLACVAGSWWGASTISDNLHKISLSTLSKNQDEWYPHGSWFSTDNPGCLAEPEYHNVGGGLMMIYKPYNCATPRPLNEHSIYVIGDSHALAYEGLFKQYAMRNSIQVFAYNNGGCPFISLQPWRENDNADCKRYAEASLQDLRQRLKPGDVLFLPSLRLARLSDQWAYFGEEQAAAQMFGSVADAGRGRAVADAVHILREFADNGVQIVFEGPKPLFKAPPFRCSDWFNHENPICAQGFSVSRELLETYRKPVLQSFAEITRQLPNASVWDPFPVLCPDQECKAFRDGKPLFLDGDHLSGDGNLLLLKDFTEFMANRLIPLDKAAEVTSRMENKL</sequence>
<evidence type="ECO:0000259" key="2">
    <source>
        <dbReference type="Pfam" id="PF19040"/>
    </source>
</evidence>
<feature type="domain" description="Acyltransferase 3" evidence="1">
    <location>
        <begin position="16"/>
        <end position="348"/>
    </location>
</feature>
<accession>A0A6A7Z7Y4</accession>
<dbReference type="Proteomes" id="UP000478064">
    <property type="component" value="Unassembled WGS sequence"/>
</dbReference>
<dbReference type="Pfam" id="PF19040">
    <property type="entry name" value="SGNH"/>
    <property type="match status" value="1"/>
</dbReference>
<dbReference type="Pfam" id="PF01757">
    <property type="entry name" value="Acyl_transf_3"/>
    <property type="match status" value="1"/>
</dbReference>
<dbReference type="InterPro" id="IPR002656">
    <property type="entry name" value="Acyl_transf_3_dom"/>
</dbReference>
<dbReference type="PANTHER" id="PTHR23028:SF53">
    <property type="entry name" value="ACYL_TRANSF_3 DOMAIN-CONTAINING PROTEIN"/>
    <property type="match status" value="1"/>
</dbReference>
<keyword evidence="3" id="KW-0808">Transferase</keyword>
<protein>
    <submittedName>
        <fullName evidence="3">Acyltransferase family protein</fullName>
    </submittedName>
</protein>
<dbReference type="GO" id="GO:0009103">
    <property type="term" value="P:lipopolysaccharide biosynthetic process"/>
    <property type="evidence" value="ECO:0007669"/>
    <property type="project" value="TreeGrafter"/>
</dbReference>
<feature type="domain" description="SGNH" evidence="2">
    <location>
        <begin position="441"/>
        <end position="682"/>
    </location>
</feature>
<dbReference type="GO" id="GO:0016020">
    <property type="term" value="C:membrane"/>
    <property type="evidence" value="ECO:0007669"/>
    <property type="project" value="TreeGrafter"/>
</dbReference>
<evidence type="ECO:0000313" key="3">
    <source>
        <dbReference type="EMBL" id="MQU09032.1"/>
    </source>
</evidence>
<dbReference type="AlphaFoldDB" id="A0A6A7Z7Y4"/>
<dbReference type="PANTHER" id="PTHR23028">
    <property type="entry name" value="ACETYLTRANSFERASE"/>
    <property type="match status" value="1"/>
</dbReference>
<dbReference type="InterPro" id="IPR050879">
    <property type="entry name" value="Acyltransferase_3"/>
</dbReference>
<evidence type="ECO:0000313" key="4">
    <source>
        <dbReference type="Proteomes" id="UP000478064"/>
    </source>
</evidence>
<proteinExistence type="predicted"/>
<comment type="caution">
    <text evidence="3">The sequence shown here is derived from an EMBL/GenBank/DDBJ whole genome shotgun (WGS) entry which is preliminary data.</text>
</comment>
<dbReference type="EMBL" id="WIVU01000086">
    <property type="protein sequence ID" value="MQU09032.1"/>
    <property type="molecule type" value="Genomic_DNA"/>
</dbReference>
<organism evidence="3 4">
    <name type="scientific">Pseudomonas helleri</name>
    <dbReference type="NCBI Taxonomy" id="1608996"/>
    <lineage>
        <taxon>Bacteria</taxon>
        <taxon>Pseudomonadati</taxon>
        <taxon>Pseudomonadota</taxon>
        <taxon>Gammaproteobacteria</taxon>
        <taxon>Pseudomonadales</taxon>
        <taxon>Pseudomonadaceae</taxon>
        <taxon>Pseudomonas</taxon>
    </lineage>
</organism>